<proteinExistence type="predicted"/>
<sequence length="572" mass="62056">MTWHLLLFYYFIGDYKRVAWITNRKTASVTNAVLFARSAASADTSLNASQGTSPPPSASAASSAPTSVVTPALPVFPSQSTGSPNASGDGGDPLLLIDDVDGAINVSHAELIVHLMTNEDIQSLAANPNSLSSGMVLGLRAGIRTPYLLYAMLAFSARHLAYLANNGSDIKRTTPPQSQSWHTQQQGTPEQASQPSVPSSVPWKPSQPLVSTNPSSLSLPSSSSPSSMSSPSLSTAASPMPPPSQYSLPSSLPPLSFSSTPPYVTQSPAAAARYKRQSVLLQTRAISLFNTAWRASHGVFDRSNCVPMLLFSSILGHHLFADSLASRHNSLDKFLEDYVQCAQLQQGVSAIAMTTWPLLLQSEFAPILQWSARFTSRKGRGNDCAQLLTLVNRAPEDQLSASAKNACHLAIRLLQVGFDVLYLPAPKSPKTSSTHTTSENGSADADTMDVDDTAERPVGKGAENADSHDDDDEEESDEDKNEHLYRHKMILLWALLMPKEFSDLLAAKNPESLVILAYYACLLNHGRHLWQVGDAGEYIMGLINDYMDPVWDEWLEEPRRRLATDVVQRPTP</sequence>
<name>A0A0F2LXQ5_SPOSC</name>
<feature type="compositionally biased region" description="Low complexity" evidence="1">
    <location>
        <begin position="193"/>
        <end position="238"/>
    </location>
</feature>
<comment type="caution">
    <text evidence="2">The sequence shown here is derived from an EMBL/GenBank/DDBJ whole genome shotgun (WGS) entry which is preliminary data.</text>
</comment>
<evidence type="ECO:0008006" key="4">
    <source>
        <dbReference type="Google" id="ProtNLM"/>
    </source>
</evidence>
<dbReference type="GeneID" id="27663315"/>
<dbReference type="GO" id="GO:0001228">
    <property type="term" value="F:DNA-binding transcription activator activity, RNA polymerase II-specific"/>
    <property type="evidence" value="ECO:0007669"/>
    <property type="project" value="TreeGrafter"/>
</dbReference>
<feature type="compositionally biased region" description="Basic and acidic residues" evidence="1">
    <location>
        <begin position="453"/>
        <end position="467"/>
    </location>
</feature>
<evidence type="ECO:0000256" key="1">
    <source>
        <dbReference type="SAM" id="MobiDB-lite"/>
    </source>
</evidence>
<feature type="compositionally biased region" description="Low complexity" evidence="1">
    <location>
        <begin position="428"/>
        <end position="438"/>
    </location>
</feature>
<dbReference type="InterPro" id="IPR053157">
    <property type="entry name" value="Sterol_Uptake_Regulator"/>
</dbReference>
<gene>
    <name evidence="2" type="ORF">SPSK_01107</name>
</gene>
<reference evidence="2 3" key="1">
    <citation type="journal article" date="2014" name="BMC Genomics">
        <title>Comparative genomics of the major fungal agents of human and animal Sporotrichosis: Sporothrix schenckii and Sporothrix brasiliensis.</title>
        <authorList>
            <person name="Teixeira M.M."/>
            <person name="de Almeida L.G."/>
            <person name="Kubitschek-Barreira P."/>
            <person name="Alves F.L."/>
            <person name="Kioshima E.S."/>
            <person name="Abadio A.K."/>
            <person name="Fernandes L."/>
            <person name="Derengowski L.S."/>
            <person name="Ferreira K.S."/>
            <person name="Souza R.C."/>
            <person name="Ruiz J.C."/>
            <person name="de Andrade N.C."/>
            <person name="Paes H.C."/>
            <person name="Nicola A.M."/>
            <person name="Albuquerque P."/>
            <person name="Gerber A.L."/>
            <person name="Martins V.P."/>
            <person name="Peconick L.D."/>
            <person name="Neto A.V."/>
            <person name="Chaucanez C.B."/>
            <person name="Silva P.A."/>
            <person name="Cunha O.L."/>
            <person name="de Oliveira F.F."/>
            <person name="dos Santos T.C."/>
            <person name="Barros A.L."/>
            <person name="Soares M.A."/>
            <person name="de Oliveira L.M."/>
            <person name="Marini M.M."/>
            <person name="Villalobos-Duno H."/>
            <person name="Cunha M.M."/>
            <person name="de Hoog S."/>
            <person name="da Silveira J.F."/>
            <person name="Henrissat B."/>
            <person name="Nino-Vega G.A."/>
            <person name="Cisalpino P.S."/>
            <person name="Mora-Montes H.M."/>
            <person name="Almeida S.R."/>
            <person name="Stajich J.E."/>
            <person name="Lopes-Bezerra L.M."/>
            <person name="Vasconcelos A.T."/>
            <person name="Felipe M.S."/>
        </authorList>
    </citation>
    <scope>NUCLEOTIDE SEQUENCE [LARGE SCALE GENOMIC DNA]</scope>
    <source>
        <strain evidence="2 3">1099-18</strain>
    </source>
</reference>
<accession>A0A0F2LXQ5</accession>
<evidence type="ECO:0000313" key="2">
    <source>
        <dbReference type="EMBL" id="KJR81275.1"/>
    </source>
</evidence>
<dbReference type="AlphaFoldDB" id="A0A0F2LXQ5"/>
<dbReference type="EMBL" id="AXCR01000011">
    <property type="protein sequence ID" value="KJR81275.1"/>
    <property type="molecule type" value="Genomic_DNA"/>
</dbReference>
<dbReference type="Proteomes" id="UP000033710">
    <property type="component" value="Unassembled WGS sequence"/>
</dbReference>
<organism evidence="2 3">
    <name type="scientific">Sporothrix schenckii 1099-18</name>
    <dbReference type="NCBI Taxonomy" id="1397361"/>
    <lineage>
        <taxon>Eukaryota</taxon>
        <taxon>Fungi</taxon>
        <taxon>Dikarya</taxon>
        <taxon>Ascomycota</taxon>
        <taxon>Pezizomycotina</taxon>
        <taxon>Sordariomycetes</taxon>
        <taxon>Sordariomycetidae</taxon>
        <taxon>Ophiostomatales</taxon>
        <taxon>Ophiostomataceae</taxon>
        <taxon>Sporothrix</taxon>
    </lineage>
</organism>
<feature type="compositionally biased region" description="Polar residues" evidence="1">
    <location>
        <begin position="174"/>
        <end position="192"/>
    </location>
</feature>
<feature type="region of interest" description="Disordered" evidence="1">
    <location>
        <begin position="45"/>
        <end position="64"/>
    </location>
</feature>
<reference evidence="2 3" key="2">
    <citation type="journal article" date="2015" name="Eukaryot. Cell">
        <title>Asexual propagation of a virulent clone complex in a human and feline outbreak of sporotrichosis.</title>
        <authorList>
            <person name="Teixeira Mde M."/>
            <person name="Rodrigues A.M."/>
            <person name="Tsui C.K."/>
            <person name="de Almeida L.G."/>
            <person name="Van Diepeningen A.D."/>
            <person name="van den Ende B.G."/>
            <person name="Fernandes G.F."/>
            <person name="Kano R."/>
            <person name="Hamelin R.C."/>
            <person name="Lopes-Bezerra L.M."/>
            <person name="Vasconcelos A.T."/>
            <person name="de Hoog S."/>
            <person name="de Camargo Z.P."/>
            <person name="Felipe M.S."/>
        </authorList>
    </citation>
    <scope>NUCLEOTIDE SEQUENCE [LARGE SCALE GENOMIC DNA]</scope>
    <source>
        <strain evidence="2 3">1099-18</strain>
    </source>
</reference>
<feature type="region of interest" description="Disordered" evidence="1">
    <location>
        <begin position="171"/>
        <end position="251"/>
    </location>
</feature>
<dbReference type="KEGG" id="ssck:SPSK_01107"/>
<dbReference type="RefSeq" id="XP_016583951.1">
    <property type="nucleotide sequence ID" value="XM_016728038.1"/>
</dbReference>
<dbReference type="PANTHER" id="PTHR47784">
    <property type="entry name" value="STEROL UPTAKE CONTROL PROTEIN 2"/>
    <property type="match status" value="1"/>
</dbReference>
<evidence type="ECO:0000313" key="3">
    <source>
        <dbReference type="Proteomes" id="UP000033710"/>
    </source>
</evidence>
<feature type="region of interest" description="Disordered" evidence="1">
    <location>
        <begin position="428"/>
        <end position="481"/>
    </location>
</feature>
<dbReference type="VEuPathDB" id="FungiDB:SPSK_01107"/>
<feature type="compositionally biased region" description="Acidic residues" evidence="1">
    <location>
        <begin position="468"/>
        <end position="479"/>
    </location>
</feature>
<dbReference type="OrthoDB" id="5350673at2759"/>
<protein>
    <recommendedName>
        <fullName evidence="4">C6 finger domain protein</fullName>
    </recommendedName>
</protein>
<dbReference type="PANTHER" id="PTHR47784:SF4">
    <property type="entry name" value="ZN(II)2CYS6 TRANSCRIPTION FACTOR (EUROFUNG)"/>
    <property type="match status" value="1"/>
</dbReference>